<evidence type="ECO:0000256" key="8">
    <source>
        <dbReference type="PROSITE-ProRule" id="PRU10056"/>
    </source>
</evidence>
<comment type="caution">
    <text evidence="11">The sequence shown here is derived from an EMBL/GenBank/DDBJ whole genome shotgun (WGS) entry which is preliminary data.</text>
</comment>
<dbReference type="PROSITE" id="PS00656">
    <property type="entry name" value="GLYCOSYL_HYDROL_F6_2"/>
    <property type="match status" value="1"/>
</dbReference>
<comment type="similarity">
    <text evidence="10">Belongs to the glycosyl hydrolase family 6.</text>
</comment>
<dbReference type="RefSeq" id="WP_315994038.1">
    <property type="nucleotide sequence ID" value="NZ_JAWDIS010000001.1"/>
</dbReference>
<dbReference type="Pfam" id="PF01341">
    <property type="entry name" value="Glyco_hydro_6"/>
    <property type="match status" value="1"/>
</dbReference>
<accession>A0ABU3T640</accession>
<dbReference type="Proteomes" id="UP001263371">
    <property type="component" value="Unassembled WGS sequence"/>
</dbReference>
<evidence type="ECO:0000256" key="2">
    <source>
        <dbReference type="ARBA" id="ARBA00022801"/>
    </source>
</evidence>
<protein>
    <recommendedName>
        <fullName evidence="10">Glucanase</fullName>
        <ecNumber evidence="10">3.2.1.-</ecNumber>
    </recommendedName>
</protein>
<evidence type="ECO:0000256" key="10">
    <source>
        <dbReference type="RuleBase" id="RU361186"/>
    </source>
</evidence>
<evidence type="ECO:0000256" key="3">
    <source>
        <dbReference type="ARBA" id="ARBA00023001"/>
    </source>
</evidence>
<evidence type="ECO:0000256" key="9">
    <source>
        <dbReference type="PROSITE-ProRule" id="PRU10057"/>
    </source>
</evidence>
<feature type="active site" description="Proton donor" evidence="9">
    <location>
        <position position="165"/>
    </location>
</feature>
<keyword evidence="1 10" id="KW-0732">Signal</keyword>
<dbReference type="InterPro" id="IPR001524">
    <property type="entry name" value="Glyco_hydro_6_CS"/>
</dbReference>
<keyword evidence="7 10" id="KW-0624">Polysaccharide degradation</keyword>
<evidence type="ECO:0000256" key="5">
    <source>
        <dbReference type="ARBA" id="ARBA00023277"/>
    </source>
</evidence>
<dbReference type="Gene3D" id="3.20.20.40">
    <property type="entry name" value="1, 4-beta cellobiohydrolase"/>
    <property type="match status" value="1"/>
</dbReference>
<evidence type="ECO:0000313" key="11">
    <source>
        <dbReference type="EMBL" id="MDU0366831.1"/>
    </source>
</evidence>
<dbReference type="EMBL" id="JAWDIS010000001">
    <property type="protein sequence ID" value="MDU0366831.1"/>
    <property type="molecule type" value="Genomic_DNA"/>
</dbReference>
<keyword evidence="2 10" id="KW-0378">Hydrolase</keyword>
<sequence length="332" mass="34372">MPPRRTFRTIALLAGTLVALIAPFAVAGPAAGESPRATPRVATANPLASGPALPTYSAAAEAQKAAAAAGRTEVAKQIGVIARQPTAVWLGEWYDRSALVRVLQAETRAAAQQKKPAVFVLYAIPARDCGLHSGGGLDPAAYREWVALIAQTLRGTRAVAIVEPDALAMLGDCAGQGDRTGLIRDAVRTLASAGVASYIDAGNSGWIPAETTAARLRDAGVAEARGFATNVSNFYTTASEQKYAERVRALLGGKTRYVIDTSRNGRGWTGDWCNPSGVGLGGTPRAVSGSGGLDALLWIKRPGESDGTCNGGPSAGSWFEKAALDLVTSRKS</sequence>
<feature type="signal peptide" evidence="10">
    <location>
        <begin position="1"/>
        <end position="27"/>
    </location>
</feature>
<evidence type="ECO:0000256" key="7">
    <source>
        <dbReference type="ARBA" id="ARBA00023326"/>
    </source>
</evidence>
<dbReference type="EC" id="3.2.1.-" evidence="10"/>
<keyword evidence="6 10" id="KW-0326">Glycosidase</keyword>
<dbReference type="GO" id="GO:0016787">
    <property type="term" value="F:hydrolase activity"/>
    <property type="evidence" value="ECO:0007669"/>
    <property type="project" value="UniProtKB-KW"/>
</dbReference>
<reference evidence="11 12" key="1">
    <citation type="submission" date="2023-09" db="EMBL/GenBank/DDBJ databases">
        <title>Microbacterium fusihabitans sp. nov., Microbacterium phycihabitans sp. nov., and Microbacterium cervinum sp. nov., isolated from dried seaweeds of beach.</title>
        <authorList>
            <person name="Lee S.D."/>
        </authorList>
    </citation>
    <scope>NUCLEOTIDE SEQUENCE [LARGE SCALE GENOMIC DNA]</scope>
    <source>
        <strain evidence="11 12">KSW4-17</strain>
    </source>
</reference>
<feature type="active site" evidence="8">
    <location>
        <position position="128"/>
    </location>
</feature>
<organism evidence="11 12">
    <name type="scientific">Microbacterium galbum</name>
    <dbReference type="NCBI Taxonomy" id="3075994"/>
    <lineage>
        <taxon>Bacteria</taxon>
        <taxon>Bacillati</taxon>
        <taxon>Actinomycetota</taxon>
        <taxon>Actinomycetes</taxon>
        <taxon>Micrococcales</taxon>
        <taxon>Microbacteriaceae</taxon>
        <taxon>Microbacterium</taxon>
    </lineage>
</organism>
<keyword evidence="5 10" id="KW-0119">Carbohydrate metabolism</keyword>
<dbReference type="PIRSF" id="PIRSF001100">
    <property type="entry name" value="Beta_cellobiohydrolase"/>
    <property type="match status" value="1"/>
</dbReference>
<proteinExistence type="inferred from homology"/>
<keyword evidence="4" id="KW-1015">Disulfide bond</keyword>
<evidence type="ECO:0000313" key="12">
    <source>
        <dbReference type="Proteomes" id="UP001263371"/>
    </source>
</evidence>
<evidence type="ECO:0000256" key="6">
    <source>
        <dbReference type="ARBA" id="ARBA00023295"/>
    </source>
</evidence>
<dbReference type="SUPFAM" id="SSF51989">
    <property type="entry name" value="Glycosyl hydrolases family 6, cellulases"/>
    <property type="match status" value="1"/>
</dbReference>
<dbReference type="PANTHER" id="PTHR34876:SF4">
    <property type="entry name" value="1,4-BETA-D-GLUCAN CELLOBIOHYDROLASE C-RELATED"/>
    <property type="match status" value="1"/>
</dbReference>
<keyword evidence="3 10" id="KW-0136">Cellulose degradation</keyword>
<dbReference type="InterPro" id="IPR016288">
    <property type="entry name" value="Beta_cellobiohydrolase"/>
</dbReference>
<dbReference type="PROSITE" id="PS00655">
    <property type="entry name" value="GLYCOSYL_HYDROL_F6_1"/>
    <property type="match status" value="1"/>
</dbReference>
<evidence type="ECO:0000256" key="1">
    <source>
        <dbReference type="ARBA" id="ARBA00022729"/>
    </source>
</evidence>
<gene>
    <name evidence="11" type="ORF">RWH45_06360</name>
</gene>
<evidence type="ECO:0000256" key="4">
    <source>
        <dbReference type="ARBA" id="ARBA00023157"/>
    </source>
</evidence>
<dbReference type="PANTHER" id="PTHR34876">
    <property type="match status" value="1"/>
</dbReference>
<keyword evidence="12" id="KW-1185">Reference proteome</keyword>
<dbReference type="InterPro" id="IPR036434">
    <property type="entry name" value="Beta_cellobiohydrolase_sf"/>
</dbReference>
<dbReference type="PRINTS" id="PR00733">
    <property type="entry name" value="GLHYDRLASE6"/>
</dbReference>
<name>A0ABU3T640_9MICO</name>
<feature type="chain" id="PRO_5044975238" description="Glucanase" evidence="10">
    <location>
        <begin position="28"/>
        <end position="332"/>
    </location>
</feature>